<dbReference type="RefSeq" id="XP_008908429.1">
    <property type="nucleotide sequence ID" value="XM_008910181.1"/>
</dbReference>
<gene>
    <name evidence="2" type="ORF">PPTG_23386</name>
</gene>
<protein>
    <submittedName>
        <fullName evidence="2">Uncharacterized protein</fullName>
    </submittedName>
</protein>
<sequence length="120" mass="13490">MGDLAKEIRVLVDKYVTSAGDQLLCKRWQRLRVAQGHEVGRGEQQSVLNVWPSVGFEQMSATGDMRRPQGDAGQVRTRQAGSKRQRRSVSRSKRRQNKSARVGHSCAVERQAPAGKWFIS</sequence>
<dbReference type="AlphaFoldDB" id="W2PYG2"/>
<evidence type="ECO:0000256" key="1">
    <source>
        <dbReference type="SAM" id="MobiDB-lite"/>
    </source>
</evidence>
<dbReference type="VEuPathDB" id="FungiDB:PPTG_23386"/>
<accession>W2PYG2</accession>
<reference evidence="3" key="1">
    <citation type="submission" date="2011-12" db="EMBL/GenBank/DDBJ databases">
        <authorList>
            <consortium name="The Broad Institute Genome Sequencing Platform"/>
            <person name="Russ C."/>
            <person name="Tyler B."/>
            <person name="Panabieres F."/>
            <person name="Shan W."/>
            <person name="Tripathy S."/>
            <person name="Grunwald N."/>
            <person name="Machado M."/>
            <person name="Young S.K."/>
            <person name="Zeng Q."/>
            <person name="Gargeya S."/>
            <person name="Fitzgerald M."/>
            <person name="Haas B."/>
            <person name="Abouelleil A."/>
            <person name="Alvarado L."/>
            <person name="Arachchi H.M."/>
            <person name="Berlin A."/>
            <person name="Chapman S.B."/>
            <person name="Gearin G."/>
            <person name="Goldberg J."/>
            <person name="Griggs A."/>
            <person name="Gujja S."/>
            <person name="Hansen M."/>
            <person name="Heiman D."/>
            <person name="Howarth C."/>
            <person name="Larimer J."/>
            <person name="Lui A."/>
            <person name="MacDonald P.J.P."/>
            <person name="McCowen C."/>
            <person name="Montmayeur A."/>
            <person name="Murphy C."/>
            <person name="Neiman D."/>
            <person name="Pearson M."/>
            <person name="Priest M."/>
            <person name="Roberts A."/>
            <person name="Saif S."/>
            <person name="Shea T."/>
            <person name="Sisk P."/>
            <person name="Stolte C."/>
            <person name="Sykes S."/>
            <person name="Wortman J."/>
            <person name="Nusbaum C."/>
            <person name="Birren B."/>
        </authorList>
    </citation>
    <scope>NUCLEOTIDE SEQUENCE [LARGE SCALE GENOMIC DNA]</scope>
    <source>
        <strain evidence="3">INRA-310</strain>
    </source>
</reference>
<feature type="compositionally biased region" description="Basic residues" evidence="1">
    <location>
        <begin position="81"/>
        <end position="98"/>
    </location>
</feature>
<evidence type="ECO:0000313" key="2">
    <source>
        <dbReference type="EMBL" id="ETN05927.1"/>
    </source>
</evidence>
<dbReference type="EMBL" id="KI669597">
    <property type="protein sequence ID" value="ETN05927.1"/>
    <property type="molecule type" value="Genomic_DNA"/>
</dbReference>
<evidence type="ECO:0000313" key="3">
    <source>
        <dbReference type="Proteomes" id="UP000018817"/>
    </source>
</evidence>
<feature type="region of interest" description="Disordered" evidence="1">
    <location>
        <begin position="59"/>
        <end position="107"/>
    </location>
</feature>
<organism evidence="2 3">
    <name type="scientific">Phytophthora nicotianae (strain INRA-310)</name>
    <name type="common">Phytophthora parasitica</name>
    <dbReference type="NCBI Taxonomy" id="761204"/>
    <lineage>
        <taxon>Eukaryota</taxon>
        <taxon>Sar</taxon>
        <taxon>Stramenopiles</taxon>
        <taxon>Oomycota</taxon>
        <taxon>Peronosporomycetes</taxon>
        <taxon>Peronosporales</taxon>
        <taxon>Peronosporaceae</taxon>
        <taxon>Phytophthora</taxon>
    </lineage>
</organism>
<reference evidence="2 3" key="2">
    <citation type="submission" date="2013-11" db="EMBL/GenBank/DDBJ databases">
        <title>The Genome Sequence of Phytophthora parasitica INRA-310.</title>
        <authorList>
            <consortium name="The Broad Institute Genomics Platform"/>
            <person name="Russ C."/>
            <person name="Tyler B."/>
            <person name="Panabieres F."/>
            <person name="Shan W."/>
            <person name="Tripathy S."/>
            <person name="Grunwald N."/>
            <person name="Machado M."/>
            <person name="Johnson C.S."/>
            <person name="Arredondo F."/>
            <person name="Hong C."/>
            <person name="Coffey M."/>
            <person name="Young S.K."/>
            <person name="Zeng Q."/>
            <person name="Gargeya S."/>
            <person name="Fitzgerald M."/>
            <person name="Abouelleil A."/>
            <person name="Alvarado L."/>
            <person name="Chapman S.B."/>
            <person name="Gainer-Dewar J."/>
            <person name="Goldberg J."/>
            <person name="Griggs A."/>
            <person name="Gujja S."/>
            <person name="Hansen M."/>
            <person name="Howarth C."/>
            <person name="Imamovic A."/>
            <person name="Ireland A."/>
            <person name="Larimer J."/>
            <person name="McCowan C."/>
            <person name="Murphy C."/>
            <person name="Pearson M."/>
            <person name="Poon T.W."/>
            <person name="Priest M."/>
            <person name="Roberts A."/>
            <person name="Saif S."/>
            <person name="Shea T."/>
            <person name="Sykes S."/>
            <person name="Wortman J."/>
            <person name="Nusbaum C."/>
            <person name="Birren B."/>
        </authorList>
    </citation>
    <scope>NUCLEOTIDE SEQUENCE [LARGE SCALE GENOMIC DNA]</scope>
    <source>
        <strain evidence="2 3">INRA-310</strain>
    </source>
</reference>
<dbReference type="OrthoDB" id="10654565at2759"/>
<dbReference type="Proteomes" id="UP000018817">
    <property type="component" value="Unassembled WGS sequence"/>
</dbReference>
<name>W2PYG2_PHYN3</name>
<proteinExistence type="predicted"/>
<dbReference type="GeneID" id="20191985"/>